<sequence length="234" mass="25573">MEILPEVVGFAVQATPRGKGFDYRSHVCTICGKKGHGEDRCYQRHGYPVWWKGTRNENQNTLQPERVSSSVFTPARVKPTAHVIGPITQATANQVMKPSSSSTPNDIEVTPGDSHGDSAAAADIPEEEKLGRGCRQKIPSVAFICVGPREQALTLLRFAADKRTSLIVTEMNKSIRRLNVCPRTPFIGRRDKLGGSTRLVVVFRFRASVSSSINVDVKVGVSSSMTASILHSKK</sequence>
<dbReference type="SUPFAM" id="SSF57756">
    <property type="entry name" value="Retrovirus zinc finger-like domains"/>
    <property type="match status" value="1"/>
</dbReference>
<dbReference type="EMBL" id="GL348718">
    <property type="protein sequence ID" value="EFH50641.1"/>
    <property type="molecule type" value="Genomic_DNA"/>
</dbReference>
<evidence type="ECO:0000313" key="2">
    <source>
        <dbReference type="EMBL" id="EFH50641.1"/>
    </source>
</evidence>
<organism evidence="3">
    <name type="scientific">Arabidopsis lyrata subsp. lyrata</name>
    <name type="common">Lyre-leaved rock-cress</name>
    <dbReference type="NCBI Taxonomy" id="81972"/>
    <lineage>
        <taxon>Eukaryota</taxon>
        <taxon>Viridiplantae</taxon>
        <taxon>Streptophyta</taxon>
        <taxon>Embryophyta</taxon>
        <taxon>Tracheophyta</taxon>
        <taxon>Spermatophyta</taxon>
        <taxon>Magnoliopsida</taxon>
        <taxon>eudicotyledons</taxon>
        <taxon>Gunneridae</taxon>
        <taxon>Pentapetalae</taxon>
        <taxon>rosids</taxon>
        <taxon>malvids</taxon>
        <taxon>Brassicales</taxon>
        <taxon>Brassicaceae</taxon>
        <taxon>Camelineae</taxon>
        <taxon>Arabidopsis</taxon>
    </lineage>
</organism>
<evidence type="ECO:0000256" key="1">
    <source>
        <dbReference type="SAM" id="MobiDB-lite"/>
    </source>
</evidence>
<feature type="region of interest" description="Disordered" evidence="1">
    <location>
        <begin position="93"/>
        <end position="120"/>
    </location>
</feature>
<dbReference type="Gramene" id="Al_scaffold_0006_2703">
    <property type="protein sequence ID" value="Al_scaffold_0006_2703"/>
    <property type="gene ID" value="Al_scaffold_0006_2703"/>
</dbReference>
<proteinExistence type="predicted"/>
<reference evidence="3" key="1">
    <citation type="journal article" date="2011" name="Nat. Genet.">
        <title>The Arabidopsis lyrata genome sequence and the basis of rapid genome size change.</title>
        <authorList>
            <person name="Hu T.T."/>
            <person name="Pattyn P."/>
            <person name="Bakker E.G."/>
            <person name="Cao J."/>
            <person name="Cheng J.-F."/>
            <person name="Clark R.M."/>
            <person name="Fahlgren N."/>
            <person name="Fawcett J.A."/>
            <person name="Grimwood J."/>
            <person name="Gundlach H."/>
            <person name="Haberer G."/>
            <person name="Hollister J.D."/>
            <person name="Ossowski S."/>
            <person name="Ottilar R.P."/>
            <person name="Salamov A.A."/>
            <person name="Schneeberger K."/>
            <person name="Spannagl M."/>
            <person name="Wang X."/>
            <person name="Yang L."/>
            <person name="Nasrallah M.E."/>
            <person name="Bergelson J."/>
            <person name="Carrington J.C."/>
            <person name="Gaut B.S."/>
            <person name="Schmutz J."/>
            <person name="Mayer K.F.X."/>
            <person name="Van de Peer Y."/>
            <person name="Grigoriev I.V."/>
            <person name="Nordborg M."/>
            <person name="Weigel D."/>
            <person name="Guo Y.-L."/>
        </authorList>
    </citation>
    <scope>NUCLEOTIDE SEQUENCE [LARGE SCALE GENOMIC DNA]</scope>
    <source>
        <strain evidence="3">cv. MN47</strain>
    </source>
</reference>
<dbReference type="InterPro" id="IPR036875">
    <property type="entry name" value="Znf_CCHC_sf"/>
</dbReference>
<dbReference type="GO" id="GO:0003676">
    <property type="term" value="F:nucleic acid binding"/>
    <property type="evidence" value="ECO:0007669"/>
    <property type="project" value="InterPro"/>
</dbReference>
<dbReference type="HOGENOM" id="CLU_1186423_0_0_1"/>
<dbReference type="Proteomes" id="UP000008694">
    <property type="component" value="Unassembled WGS sequence"/>
</dbReference>
<evidence type="ECO:0000313" key="3">
    <source>
        <dbReference type="Proteomes" id="UP000008694"/>
    </source>
</evidence>
<name>D7M661_ARALL</name>
<gene>
    <name evidence="2" type="ORF">ARALYDRAFT_662638</name>
</gene>
<dbReference type="GO" id="GO:0008270">
    <property type="term" value="F:zinc ion binding"/>
    <property type="evidence" value="ECO:0007669"/>
    <property type="project" value="InterPro"/>
</dbReference>
<accession>D7M661</accession>
<protein>
    <submittedName>
        <fullName evidence="2">Predicted protein</fullName>
    </submittedName>
</protein>
<keyword evidence="3" id="KW-1185">Reference proteome</keyword>
<feature type="compositionally biased region" description="Polar residues" evidence="1">
    <location>
        <begin position="93"/>
        <end position="105"/>
    </location>
</feature>
<dbReference type="AlphaFoldDB" id="D7M661"/>